<gene>
    <name evidence="1" type="ORF">NRB56_30480</name>
</gene>
<dbReference type="EMBL" id="WEGI01000006">
    <property type="protein sequence ID" value="MQY27465.1"/>
    <property type="molecule type" value="Genomic_DNA"/>
</dbReference>
<comment type="caution">
    <text evidence="1">The sequence shown here is derived from an EMBL/GenBank/DDBJ whole genome shotgun (WGS) entry which is preliminary data.</text>
</comment>
<evidence type="ECO:0000313" key="2">
    <source>
        <dbReference type="Proteomes" id="UP000431401"/>
    </source>
</evidence>
<dbReference type="AlphaFoldDB" id="A0A7K0DNZ1"/>
<accession>A0A7K0DNZ1</accession>
<name>A0A7K0DNZ1_9NOCA</name>
<dbReference type="OrthoDB" id="9146291at2"/>
<protein>
    <submittedName>
        <fullName evidence="1">Uncharacterized protein</fullName>
    </submittedName>
</protein>
<evidence type="ECO:0000313" key="1">
    <source>
        <dbReference type="EMBL" id="MQY27465.1"/>
    </source>
</evidence>
<sequence length="417" mass="43001">MRDVLNAVLSVGVTVAAVTGVGIGATAAAGEPAAPPAGQCAWQGELSPRTIGQVNFALPDTGAWYWIMPYEVRPGTTITLTGQFPRARYMSFNTYDGRFSSFTTGGVASALPDYRIAPDPGTDNPWQHPGGAGTYTVNVTTDPNAPNALALSPAGATSGRGYLIFREYLPAGDAASVRPPEVRISDGAGTRTLASCVGDGNGLLGTVTSALGEVGISRRDKSSGTTEFRRASGAGAFPNVDNAYLAATFTPAADGRVMVVRGRAPKTPGGTEPVVWPPTSGAEVRYFSFCTNLAVLPGPVVVDTAADGAIDNGCRTDEQTVLDAAGDYTYVVGTEAQRAEIEAIPGATFVPTSSRHPSTPEAMLIRNMLPTGEFPHAVQNVPVDGTSEEAAAVMGPYYPHATLCTIAAVRDGSCPGA</sequence>
<dbReference type="Proteomes" id="UP000431401">
    <property type="component" value="Unassembled WGS sequence"/>
</dbReference>
<proteinExistence type="predicted"/>
<organism evidence="1 2">
    <name type="scientific">Nocardia aurantia</name>
    <dbReference type="NCBI Taxonomy" id="2585199"/>
    <lineage>
        <taxon>Bacteria</taxon>
        <taxon>Bacillati</taxon>
        <taxon>Actinomycetota</taxon>
        <taxon>Actinomycetes</taxon>
        <taxon>Mycobacteriales</taxon>
        <taxon>Nocardiaceae</taxon>
        <taxon>Nocardia</taxon>
    </lineage>
</organism>
<dbReference type="RefSeq" id="WP_153342588.1">
    <property type="nucleotide sequence ID" value="NZ_WEGI01000006.1"/>
</dbReference>
<reference evidence="1 2" key="1">
    <citation type="submission" date="2019-10" db="EMBL/GenBank/DDBJ databases">
        <title>Nocardia macrotermitis sp. nov. and Nocardia aurantia sp. nov., isolated from the gut of fungus growing-termite Macrotermes natalensis.</title>
        <authorList>
            <person name="Benndorf R."/>
            <person name="Schwitalla J."/>
            <person name="Martin K."/>
            <person name="De Beer W."/>
            <person name="Kaster A.-K."/>
            <person name="Vollmers J."/>
            <person name="Poulsen M."/>
            <person name="Beemelmanns C."/>
        </authorList>
    </citation>
    <scope>NUCLEOTIDE SEQUENCE [LARGE SCALE GENOMIC DNA]</scope>
    <source>
        <strain evidence="1 2">RB56</strain>
    </source>
</reference>
<keyword evidence="2" id="KW-1185">Reference proteome</keyword>